<dbReference type="AlphaFoldDB" id="A0A8T9Q6D9"/>
<protein>
    <submittedName>
        <fullName evidence="2">Phosphodiester glycosidase family protein</fullName>
    </submittedName>
</protein>
<dbReference type="Proteomes" id="UP000831796">
    <property type="component" value="Chromosome"/>
</dbReference>
<dbReference type="EMBL" id="CP095046">
    <property type="protein sequence ID" value="UOQ71029.1"/>
    <property type="molecule type" value="Genomic_DNA"/>
</dbReference>
<keyword evidence="2" id="KW-0326">Glycosidase</keyword>
<evidence type="ECO:0000259" key="1">
    <source>
        <dbReference type="Pfam" id="PF09992"/>
    </source>
</evidence>
<organism evidence="2 3">
    <name type="scientific">Hymenobacter cellulosilyticus</name>
    <dbReference type="NCBI Taxonomy" id="2932248"/>
    <lineage>
        <taxon>Bacteria</taxon>
        <taxon>Pseudomonadati</taxon>
        <taxon>Bacteroidota</taxon>
        <taxon>Cytophagia</taxon>
        <taxon>Cytophagales</taxon>
        <taxon>Hymenobacteraceae</taxon>
        <taxon>Hymenobacter</taxon>
    </lineage>
</organism>
<gene>
    <name evidence="2" type="ORF">MUN79_20485</name>
</gene>
<name>A0A8T9Q6D9_9BACT</name>
<keyword evidence="2" id="KW-0378">Hydrolase</keyword>
<feature type="domain" description="Phosphodiester glycosidase" evidence="1">
    <location>
        <begin position="60"/>
        <end position="208"/>
    </location>
</feature>
<dbReference type="KEGG" id="hcu:MUN79_20485"/>
<evidence type="ECO:0000313" key="3">
    <source>
        <dbReference type="Proteomes" id="UP000831796"/>
    </source>
</evidence>
<reference evidence="2" key="1">
    <citation type="submission" date="2022-04" db="EMBL/GenBank/DDBJ databases">
        <title>Hymenobacter sp. isolated from the air.</title>
        <authorList>
            <person name="Won M."/>
            <person name="Lee C.-M."/>
            <person name="Woen H.-Y."/>
            <person name="Kwon S.-W."/>
        </authorList>
    </citation>
    <scope>NUCLEOTIDE SEQUENCE</scope>
    <source>
        <strain evidence="2">5116S-3</strain>
    </source>
</reference>
<proteinExistence type="predicted"/>
<sequence>MGLIAALVGCHSAPSKEGRFVSYQVDLRRQTLRLYWRDDAGQPLRSLQRLADWLRGRKQNLVFGMNAGMYKAGNVPLGLFIQDARVITPLDTTAGSGNFYLLPNGVFYITATNKAVVCPTAAFRYSEAIAYATQSGPMLVVEGRIHPAFKPGSPNLNIRNGVGVLPDGRVLFAMSRQPISLYDFAEYFRQQGCRNALYLDGLVSRTYAPKEQWVQTDGDFGVMIGVSEPL</sequence>
<evidence type="ECO:0000313" key="2">
    <source>
        <dbReference type="EMBL" id="UOQ71029.1"/>
    </source>
</evidence>
<dbReference type="GO" id="GO:0016798">
    <property type="term" value="F:hydrolase activity, acting on glycosyl bonds"/>
    <property type="evidence" value="ECO:0007669"/>
    <property type="project" value="UniProtKB-KW"/>
</dbReference>
<dbReference type="RefSeq" id="WP_244674442.1">
    <property type="nucleotide sequence ID" value="NZ_CP095046.1"/>
</dbReference>
<dbReference type="InterPro" id="IPR018711">
    <property type="entry name" value="NAGPA"/>
</dbReference>
<accession>A0A8T9Q6D9</accession>
<dbReference type="Pfam" id="PF09992">
    <property type="entry name" value="NAGPA"/>
    <property type="match status" value="1"/>
</dbReference>
<keyword evidence="3" id="KW-1185">Reference proteome</keyword>